<dbReference type="PANTHER" id="PTHR12137:SF63">
    <property type="entry name" value="CARBOHYDRATE SULFOTRANSFERASE"/>
    <property type="match status" value="1"/>
</dbReference>
<proteinExistence type="inferred from homology"/>
<feature type="transmembrane region" description="Helical" evidence="9">
    <location>
        <begin position="12"/>
        <end position="28"/>
    </location>
</feature>
<sequence length="386" mass="46106">MLTFPVKGKSNHNINVLFSVFYCFINYFQNYIKISLLTLCFASFCLLIVNSPIKPNRFGNQNKVVIAINYHHKKKCEKQAAATAHYKLSSESHSRVKEQFQKRKNRIEYLCKTLDNDTINSTMKTALSKIVIDQIHGLTWCPVYKSASTMWMKNFAVLSGYPVTISLHSGHDKNLDFSYIVKQKFQRSDSVEQKLKQISNTTKFIIVRHPFERLLSAYRDKLEHMKGREYYYRRYGQYITHRYRAKYSNLTHCEPSFTEFLQFIAKEKRFDEHWVPFIDSCQPCSINYDYIFKFESLSEEYNYFIKERNLWYYLNYSSNERKSTSFQGITDDAVAEKYFEQVPAALLLRIFDIYQLDFRLFSYSPAKYYFMTKDANQERYNFLLKK</sequence>
<keyword evidence="9" id="KW-0735">Signal-anchor</keyword>
<evidence type="ECO:0000256" key="8">
    <source>
        <dbReference type="ARBA" id="ARBA00023180"/>
    </source>
</evidence>
<keyword evidence="4 9" id="KW-0812">Transmembrane</keyword>
<evidence type="ECO:0000256" key="6">
    <source>
        <dbReference type="ARBA" id="ARBA00023034"/>
    </source>
</evidence>
<name>A0A232EZF2_9HYME</name>
<evidence type="ECO:0000313" key="10">
    <source>
        <dbReference type="EMBL" id="OXU23876.1"/>
    </source>
</evidence>
<organism evidence="10 11">
    <name type="scientific">Trichomalopsis sarcophagae</name>
    <dbReference type="NCBI Taxonomy" id="543379"/>
    <lineage>
        <taxon>Eukaryota</taxon>
        <taxon>Metazoa</taxon>
        <taxon>Ecdysozoa</taxon>
        <taxon>Arthropoda</taxon>
        <taxon>Hexapoda</taxon>
        <taxon>Insecta</taxon>
        <taxon>Pterygota</taxon>
        <taxon>Neoptera</taxon>
        <taxon>Endopterygota</taxon>
        <taxon>Hymenoptera</taxon>
        <taxon>Apocrita</taxon>
        <taxon>Proctotrupomorpha</taxon>
        <taxon>Chalcidoidea</taxon>
        <taxon>Pteromalidae</taxon>
        <taxon>Pteromalinae</taxon>
        <taxon>Trichomalopsis</taxon>
    </lineage>
</organism>
<keyword evidence="11" id="KW-1185">Reference proteome</keyword>
<dbReference type="EC" id="2.8.2.-" evidence="9"/>
<evidence type="ECO:0000256" key="7">
    <source>
        <dbReference type="ARBA" id="ARBA00023136"/>
    </source>
</evidence>
<protein>
    <recommendedName>
        <fullName evidence="9">Carbohydrate sulfotransferase</fullName>
        <ecNumber evidence="9">2.8.2.-</ecNumber>
    </recommendedName>
</protein>
<accession>A0A232EZF2</accession>
<dbReference type="Proteomes" id="UP000215335">
    <property type="component" value="Unassembled WGS sequence"/>
</dbReference>
<dbReference type="Pfam" id="PF03567">
    <property type="entry name" value="Sulfotransfer_2"/>
    <property type="match status" value="1"/>
</dbReference>
<evidence type="ECO:0000256" key="5">
    <source>
        <dbReference type="ARBA" id="ARBA00022989"/>
    </source>
</evidence>
<dbReference type="PANTHER" id="PTHR12137">
    <property type="entry name" value="CARBOHYDRATE SULFOTRANSFERASE"/>
    <property type="match status" value="1"/>
</dbReference>
<gene>
    <name evidence="10" type="ORF">TSAR_010317</name>
</gene>
<evidence type="ECO:0000256" key="2">
    <source>
        <dbReference type="ARBA" id="ARBA00006339"/>
    </source>
</evidence>
<dbReference type="InterPro" id="IPR018011">
    <property type="entry name" value="Carb_sulfotrans_8-10"/>
</dbReference>
<comment type="caution">
    <text evidence="10">The sequence shown here is derived from an EMBL/GenBank/DDBJ whole genome shotgun (WGS) entry which is preliminary data.</text>
</comment>
<evidence type="ECO:0000256" key="4">
    <source>
        <dbReference type="ARBA" id="ARBA00022692"/>
    </source>
</evidence>
<dbReference type="OrthoDB" id="2019940at2759"/>
<evidence type="ECO:0000313" key="11">
    <source>
        <dbReference type="Proteomes" id="UP000215335"/>
    </source>
</evidence>
<dbReference type="GO" id="GO:0000139">
    <property type="term" value="C:Golgi membrane"/>
    <property type="evidence" value="ECO:0007669"/>
    <property type="project" value="UniProtKB-SubCell"/>
</dbReference>
<keyword evidence="3 9" id="KW-0808">Transferase</keyword>
<keyword evidence="6 9" id="KW-0333">Golgi apparatus</keyword>
<evidence type="ECO:0000256" key="3">
    <source>
        <dbReference type="ARBA" id="ARBA00022679"/>
    </source>
</evidence>
<keyword evidence="7 9" id="KW-0472">Membrane</keyword>
<keyword evidence="5 9" id="KW-1133">Transmembrane helix</keyword>
<dbReference type="STRING" id="543379.A0A232EZF2"/>
<comment type="similarity">
    <text evidence="2 9">Belongs to the sulfotransferase 2 family.</text>
</comment>
<evidence type="ECO:0000256" key="1">
    <source>
        <dbReference type="ARBA" id="ARBA00004323"/>
    </source>
</evidence>
<dbReference type="AlphaFoldDB" id="A0A232EZF2"/>
<reference evidence="10 11" key="1">
    <citation type="journal article" date="2017" name="Curr. Biol.">
        <title>The Evolution of Venom by Co-option of Single-Copy Genes.</title>
        <authorList>
            <person name="Martinson E.O."/>
            <person name="Mrinalini"/>
            <person name="Kelkar Y.D."/>
            <person name="Chang C.H."/>
            <person name="Werren J.H."/>
        </authorList>
    </citation>
    <scope>NUCLEOTIDE SEQUENCE [LARGE SCALE GENOMIC DNA]</scope>
    <source>
        <strain evidence="10 11">Alberta</strain>
        <tissue evidence="10">Whole body</tissue>
    </source>
</reference>
<evidence type="ECO:0000256" key="9">
    <source>
        <dbReference type="RuleBase" id="RU364020"/>
    </source>
</evidence>
<keyword evidence="9" id="KW-0119">Carbohydrate metabolism</keyword>
<dbReference type="GO" id="GO:0008146">
    <property type="term" value="F:sulfotransferase activity"/>
    <property type="evidence" value="ECO:0007669"/>
    <property type="project" value="InterPro"/>
</dbReference>
<keyword evidence="8 9" id="KW-0325">Glycoprotein</keyword>
<dbReference type="InterPro" id="IPR005331">
    <property type="entry name" value="Sulfotransferase"/>
</dbReference>
<comment type="subcellular location">
    <subcellularLocation>
        <location evidence="1 9">Golgi apparatus membrane</location>
        <topology evidence="1 9">Single-pass type II membrane protein</topology>
    </subcellularLocation>
</comment>
<dbReference type="EMBL" id="NNAY01001465">
    <property type="protein sequence ID" value="OXU23876.1"/>
    <property type="molecule type" value="Genomic_DNA"/>
</dbReference>
<dbReference type="GO" id="GO:0016051">
    <property type="term" value="P:carbohydrate biosynthetic process"/>
    <property type="evidence" value="ECO:0007669"/>
    <property type="project" value="InterPro"/>
</dbReference>